<keyword evidence="4" id="KW-1003">Cell membrane</keyword>
<evidence type="ECO:0000256" key="4">
    <source>
        <dbReference type="ARBA" id="ARBA00022475"/>
    </source>
</evidence>
<dbReference type="GO" id="GO:0005524">
    <property type="term" value="F:ATP binding"/>
    <property type="evidence" value="ECO:0007669"/>
    <property type="project" value="UniProtKB-KW"/>
</dbReference>
<dbReference type="SUPFAM" id="SSF52540">
    <property type="entry name" value="P-loop containing nucleoside triphosphate hydrolases"/>
    <property type="match status" value="1"/>
</dbReference>
<evidence type="ECO:0000256" key="3">
    <source>
        <dbReference type="ARBA" id="ARBA00022448"/>
    </source>
</evidence>
<sequence length="329" mass="35748">MTQTILDVRDLSIKIGKNLEVVKGLSFSVRKGETVCLVGESGCGKSISALSILRLLPSVASVSGGTIQFDGRDVLALSDAELRKIRGNDITMIFQEPMSSLNPLRTIGFQVAEVLMVHRGLSQSAALEHAERLLETVRISEPRRRLTEYPHQLSGGMRQRVMIAMALACEPRIILADEPTTALDVTIQAQITELMKELQQKFGTAIVLITHDMGLVAENADRVVVMYAGQKVEDAPVVEFFENATHPYSLGLLGSLPQFGTDYSTATKRLKEIPGSVPALNALPAGCPFATRCAHANETCHSTPAPMHQIGDEHSVACWFPHKPEGGVR</sequence>
<dbReference type="PANTHER" id="PTHR43297:SF2">
    <property type="entry name" value="DIPEPTIDE TRANSPORT ATP-BINDING PROTEIN DPPD"/>
    <property type="match status" value="1"/>
</dbReference>
<evidence type="ECO:0000259" key="8">
    <source>
        <dbReference type="PROSITE" id="PS50893"/>
    </source>
</evidence>
<proteinExistence type="inferred from homology"/>
<dbReference type="RefSeq" id="WP_249713497.1">
    <property type="nucleotide sequence ID" value="NZ_JAMFMB010000052.1"/>
</dbReference>
<dbReference type="Proteomes" id="UP001203880">
    <property type="component" value="Unassembled WGS sequence"/>
</dbReference>
<evidence type="ECO:0000256" key="7">
    <source>
        <dbReference type="ARBA" id="ARBA00023136"/>
    </source>
</evidence>
<dbReference type="InterPro" id="IPR003439">
    <property type="entry name" value="ABC_transporter-like_ATP-bd"/>
</dbReference>
<keyword evidence="6 9" id="KW-0067">ATP-binding</keyword>
<gene>
    <name evidence="9" type="ORF">M3P21_21475</name>
</gene>
<reference evidence="9" key="1">
    <citation type="submission" date="2022-05" db="EMBL/GenBank/DDBJ databases">
        <authorList>
            <person name="Park J.-S."/>
        </authorList>
    </citation>
    <scope>NUCLEOTIDE SEQUENCE</scope>
    <source>
        <strain evidence="9">2012CJ41-6</strain>
    </source>
</reference>
<evidence type="ECO:0000256" key="5">
    <source>
        <dbReference type="ARBA" id="ARBA00022741"/>
    </source>
</evidence>
<feature type="domain" description="ABC transporter" evidence="8">
    <location>
        <begin position="6"/>
        <end position="253"/>
    </location>
</feature>
<dbReference type="InterPro" id="IPR013563">
    <property type="entry name" value="Oligopep_ABC_C"/>
</dbReference>
<dbReference type="Gene3D" id="3.40.50.300">
    <property type="entry name" value="P-loop containing nucleotide triphosphate hydrolases"/>
    <property type="match status" value="1"/>
</dbReference>
<evidence type="ECO:0000313" key="10">
    <source>
        <dbReference type="Proteomes" id="UP001203880"/>
    </source>
</evidence>
<dbReference type="SMART" id="SM00382">
    <property type="entry name" value="AAA"/>
    <property type="match status" value="1"/>
</dbReference>
<accession>A0ABT0Q8A5</accession>
<keyword evidence="5" id="KW-0547">Nucleotide-binding</keyword>
<comment type="caution">
    <text evidence="9">The sequence shown here is derived from an EMBL/GenBank/DDBJ whole genome shotgun (WGS) entry which is preliminary data.</text>
</comment>
<evidence type="ECO:0000313" key="9">
    <source>
        <dbReference type="EMBL" id="MCL6286085.1"/>
    </source>
</evidence>
<dbReference type="InterPro" id="IPR050388">
    <property type="entry name" value="ABC_Ni/Peptide_Import"/>
</dbReference>
<keyword evidence="3" id="KW-0813">Transport</keyword>
<dbReference type="Pfam" id="PF00005">
    <property type="entry name" value="ABC_tran"/>
    <property type="match status" value="1"/>
</dbReference>
<comment type="similarity">
    <text evidence="2">Belongs to the ABC transporter superfamily.</text>
</comment>
<dbReference type="EMBL" id="JAMFMB010000052">
    <property type="protein sequence ID" value="MCL6286085.1"/>
    <property type="molecule type" value="Genomic_DNA"/>
</dbReference>
<dbReference type="Pfam" id="PF08352">
    <property type="entry name" value="oligo_HPY"/>
    <property type="match status" value="1"/>
</dbReference>
<dbReference type="NCBIfam" id="TIGR01727">
    <property type="entry name" value="oligo_HPY"/>
    <property type="match status" value="1"/>
</dbReference>
<comment type="subcellular location">
    <subcellularLocation>
        <location evidence="1">Cell inner membrane</location>
        <topology evidence="1">Peripheral membrane protein</topology>
    </subcellularLocation>
</comment>
<dbReference type="PANTHER" id="PTHR43297">
    <property type="entry name" value="OLIGOPEPTIDE TRANSPORT ATP-BINDING PROTEIN APPD"/>
    <property type="match status" value="1"/>
</dbReference>
<evidence type="ECO:0000256" key="1">
    <source>
        <dbReference type="ARBA" id="ARBA00004417"/>
    </source>
</evidence>
<evidence type="ECO:0000256" key="2">
    <source>
        <dbReference type="ARBA" id="ARBA00005417"/>
    </source>
</evidence>
<evidence type="ECO:0000256" key="6">
    <source>
        <dbReference type="ARBA" id="ARBA00022840"/>
    </source>
</evidence>
<protein>
    <submittedName>
        <fullName evidence="9">ABC transporter ATP-binding protein</fullName>
    </submittedName>
</protein>
<dbReference type="CDD" id="cd03257">
    <property type="entry name" value="ABC_NikE_OppD_transporters"/>
    <property type="match status" value="1"/>
</dbReference>
<dbReference type="InterPro" id="IPR003593">
    <property type="entry name" value="AAA+_ATPase"/>
</dbReference>
<dbReference type="InterPro" id="IPR017871">
    <property type="entry name" value="ABC_transporter-like_CS"/>
</dbReference>
<dbReference type="InterPro" id="IPR027417">
    <property type="entry name" value="P-loop_NTPase"/>
</dbReference>
<keyword evidence="10" id="KW-1185">Reference proteome</keyword>
<dbReference type="PROSITE" id="PS00211">
    <property type="entry name" value="ABC_TRANSPORTER_1"/>
    <property type="match status" value="1"/>
</dbReference>
<keyword evidence="7" id="KW-0472">Membrane</keyword>
<name>A0ABT0Q8A5_9RHOB</name>
<dbReference type="PROSITE" id="PS50893">
    <property type="entry name" value="ABC_TRANSPORTER_2"/>
    <property type="match status" value="1"/>
</dbReference>
<organism evidence="9 10">
    <name type="scientific">Ruegeria spongiae</name>
    <dbReference type="NCBI Taxonomy" id="2942209"/>
    <lineage>
        <taxon>Bacteria</taxon>
        <taxon>Pseudomonadati</taxon>
        <taxon>Pseudomonadota</taxon>
        <taxon>Alphaproteobacteria</taxon>
        <taxon>Rhodobacterales</taxon>
        <taxon>Roseobacteraceae</taxon>
        <taxon>Ruegeria</taxon>
    </lineage>
</organism>